<feature type="domain" description="Guanylate cyclase" evidence="2">
    <location>
        <begin position="494"/>
        <end position="630"/>
    </location>
</feature>
<dbReference type="RefSeq" id="WP_223905751.1">
    <property type="nucleotide sequence ID" value="NZ_AP024238.1"/>
</dbReference>
<gene>
    <name evidence="3" type="ORF">MIZ03_4510</name>
</gene>
<dbReference type="Pfam" id="PF00211">
    <property type="entry name" value="Guanylate_cyc"/>
    <property type="match status" value="1"/>
</dbReference>
<proteinExistence type="predicted"/>
<dbReference type="EMBL" id="AP024238">
    <property type="protein sequence ID" value="BCO29587.1"/>
    <property type="molecule type" value="Genomic_DNA"/>
</dbReference>
<name>A0ABN6DC60_9BURK</name>
<dbReference type="Proteomes" id="UP000824366">
    <property type="component" value="Chromosome"/>
</dbReference>
<keyword evidence="1" id="KW-0472">Membrane</keyword>
<dbReference type="InterPro" id="IPR029787">
    <property type="entry name" value="Nucleotide_cyclase"/>
</dbReference>
<accession>A0ABN6DC60</accession>
<keyword evidence="1" id="KW-0812">Transmembrane</keyword>
<evidence type="ECO:0000256" key="1">
    <source>
        <dbReference type="SAM" id="Phobius"/>
    </source>
</evidence>
<organism evidence="3 4">
    <name type="scientific">Rhodoferax lithotrophicus</name>
    <dbReference type="NCBI Taxonomy" id="2798804"/>
    <lineage>
        <taxon>Bacteria</taxon>
        <taxon>Pseudomonadati</taxon>
        <taxon>Pseudomonadota</taxon>
        <taxon>Betaproteobacteria</taxon>
        <taxon>Burkholderiales</taxon>
        <taxon>Comamonadaceae</taxon>
        <taxon>Rhodoferax</taxon>
    </lineage>
</organism>
<sequence>MSFLIRHWQRLLLSLVPLLLALLHSLGIWQIDVLDRLDAMVYDARLRATMPNTLDTRIVIVDVDEKSLAELGRWPWSRNKMAALTQSLFDQYQISLLGFDVVFAEADVSSGLNQLQALAQQALSHDAGFLTHLAQLTPSLDYDAVFAKSLADRPVVLGYYFSSEQQGRTNGVLPAPVMSAQDVFNRNVPMLDWSGYGANIAPLAQAAPLAGFFNSRTDTDGVVRTLPLLVRYEGQYYESLTLAMFRRLIGMPQVTPGWSSDLRQTEKNAELQSVVLKWPDKSFTIPLDSTGGLLIPFRGKGGPQGGSFNYLSASDVLSGRVPVAQLRGKIALLGTTAPGIVDLRATPVNATYPGIEVQANALASLLDRRFLIKPAHSKGYEALLIIFVGLMLTLSLPMLRAPVAVALSLGVLVVLGGIHWWLYQAHSVVMGLASVWLMAAAIFILNVGYGYLVASRSRRDLIALFGTYVPPEVVREMVKDPDNYSMRARSDELTVMFCDMRGFTEMSEKLAPLQLQQLLNHVFSELTQVIGANRGTVDKYMGDCVMAFWGAPIVSPMHAQLAVKAAVEMTQALSRINQAYKAGEFSHIHFNIGWGIGINTGQMYVGDMGSNIRRSYTVIGDAVNIGSRLEGLCKVYGVSTVVSESTRILASNFVWQELDLVRVKGKQQVIAIFTPLAAVGQLEAKKARELAVWDAFLTAYREQDHDEATTLIAQLLHIDNTKLLYQLYAQRVDVQRQHPKIPGWDGATNFETK</sequence>
<dbReference type="InterPro" id="IPR007890">
    <property type="entry name" value="CHASE2"/>
</dbReference>
<dbReference type="InterPro" id="IPR050697">
    <property type="entry name" value="Adenylyl/Guanylyl_Cyclase_3/4"/>
</dbReference>
<evidence type="ECO:0000259" key="2">
    <source>
        <dbReference type="PROSITE" id="PS50125"/>
    </source>
</evidence>
<dbReference type="CDD" id="cd07302">
    <property type="entry name" value="CHD"/>
    <property type="match status" value="1"/>
</dbReference>
<feature type="transmembrane region" description="Helical" evidence="1">
    <location>
        <begin position="379"/>
        <end position="396"/>
    </location>
</feature>
<dbReference type="Gene3D" id="3.30.70.1230">
    <property type="entry name" value="Nucleotide cyclase"/>
    <property type="match status" value="1"/>
</dbReference>
<reference evidence="3 4" key="1">
    <citation type="journal article" date="2021" name="Microbiol. Spectr.">
        <title>A Single Bacterium Capable of Oxidation and Reduction of Iron at Circumneutral pH.</title>
        <authorList>
            <person name="Kato S."/>
            <person name="Ohkuma M."/>
        </authorList>
    </citation>
    <scope>NUCLEOTIDE SEQUENCE [LARGE SCALE GENOMIC DNA]</scope>
    <source>
        <strain evidence="3 4">MIZ03</strain>
    </source>
</reference>
<dbReference type="SMART" id="SM01080">
    <property type="entry name" value="CHASE2"/>
    <property type="match status" value="1"/>
</dbReference>
<evidence type="ECO:0000313" key="3">
    <source>
        <dbReference type="EMBL" id="BCO29587.1"/>
    </source>
</evidence>
<dbReference type="SMART" id="SM00044">
    <property type="entry name" value="CYCc"/>
    <property type="match status" value="1"/>
</dbReference>
<dbReference type="PANTHER" id="PTHR43081:SF1">
    <property type="entry name" value="ADENYLATE CYCLASE, TERMINAL-DIFFERENTIATION SPECIFIC"/>
    <property type="match status" value="1"/>
</dbReference>
<evidence type="ECO:0000313" key="4">
    <source>
        <dbReference type="Proteomes" id="UP000824366"/>
    </source>
</evidence>
<dbReference type="InterPro" id="IPR001054">
    <property type="entry name" value="A/G_cyclase"/>
</dbReference>
<dbReference type="SUPFAM" id="SSF55073">
    <property type="entry name" value="Nucleotide cyclase"/>
    <property type="match status" value="1"/>
</dbReference>
<dbReference type="PANTHER" id="PTHR43081">
    <property type="entry name" value="ADENYLATE CYCLASE, TERMINAL-DIFFERENTIATION SPECIFIC-RELATED"/>
    <property type="match status" value="1"/>
</dbReference>
<keyword evidence="1" id="KW-1133">Transmembrane helix</keyword>
<dbReference type="PROSITE" id="PS50125">
    <property type="entry name" value="GUANYLATE_CYCLASE_2"/>
    <property type="match status" value="1"/>
</dbReference>
<feature type="transmembrane region" description="Helical" evidence="1">
    <location>
        <begin position="428"/>
        <end position="452"/>
    </location>
</feature>
<keyword evidence="4" id="KW-1185">Reference proteome</keyword>
<feature type="transmembrane region" description="Helical" evidence="1">
    <location>
        <begin position="403"/>
        <end position="422"/>
    </location>
</feature>
<dbReference type="Pfam" id="PF05226">
    <property type="entry name" value="CHASE2"/>
    <property type="match status" value="1"/>
</dbReference>
<protein>
    <recommendedName>
        <fullName evidence="2">Guanylate cyclase domain-containing protein</fullName>
    </recommendedName>
</protein>